<dbReference type="VEuPathDB" id="VectorBase:AEPI003769"/>
<evidence type="ECO:0000313" key="4">
    <source>
        <dbReference type="EnsemblMetazoa" id="AEPI003769-PA"/>
    </source>
</evidence>
<dbReference type="InterPro" id="IPR013151">
    <property type="entry name" value="Immunoglobulin_dom"/>
</dbReference>
<dbReference type="InterPro" id="IPR003599">
    <property type="entry name" value="Ig_sub"/>
</dbReference>
<accession>A0A182PA15</accession>
<dbReference type="FunFam" id="2.60.40.10:FF:002711">
    <property type="entry name" value="Receptor-type tyrosine-protein phosphatase gamma"/>
    <property type="match status" value="1"/>
</dbReference>
<organism evidence="4 5">
    <name type="scientific">Anopheles epiroticus</name>
    <dbReference type="NCBI Taxonomy" id="199890"/>
    <lineage>
        <taxon>Eukaryota</taxon>
        <taxon>Metazoa</taxon>
        <taxon>Ecdysozoa</taxon>
        <taxon>Arthropoda</taxon>
        <taxon>Hexapoda</taxon>
        <taxon>Insecta</taxon>
        <taxon>Pterygota</taxon>
        <taxon>Neoptera</taxon>
        <taxon>Endopterygota</taxon>
        <taxon>Diptera</taxon>
        <taxon>Nematocera</taxon>
        <taxon>Culicoidea</taxon>
        <taxon>Culicidae</taxon>
        <taxon>Anophelinae</taxon>
        <taxon>Anopheles</taxon>
    </lineage>
</organism>
<feature type="domain" description="Fibronectin type-III" evidence="3">
    <location>
        <begin position="112"/>
        <end position="226"/>
    </location>
</feature>
<dbReference type="InterPro" id="IPR013783">
    <property type="entry name" value="Ig-like_fold"/>
</dbReference>
<dbReference type="SUPFAM" id="SSF48726">
    <property type="entry name" value="Immunoglobulin"/>
    <property type="match status" value="1"/>
</dbReference>
<dbReference type="InterPro" id="IPR036116">
    <property type="entry name" value="FN3_sf"/>
</dbReference>
<dbReference type="PANTHER" id="PTHR13817">
    <property type="entry name" value="TITIN"/>
    <property type="match status" value="1"/>
</dbReference>
<dbReference type="InterPro" id="IPR003961">
    <property type="entry name" value="FN3_dom"/>
</dbReference>
<name>A0A182PA15_9DIPT</name>
<dbReference type="SMART" id="SM00409">
    <property type="entry name" value="IG"/>
    <property type="match status" value="1"/>
</dbReference>
<dbReference type="InterPro" id="IPR007110">
    <property type="entry name" value="Ig-like_dom"/>
</dbReference>
<feature type="domain" description="Ig-like" evidence="2">
    <location>
        <begin position="24"/>
        <end position="102"/>
    </location>
</feature>
<dbReference type="PANTHER" id="PTHR13817:SF166">
    <property type="entry name" value="NEURONAL IGCAM-RELATED"/>
    <property type="match status" value="1"/>
</dbReference>
<dbReference type="PROSITE" id="PS50853">
    <property type="entry name" value="FN3"/>
    <property type="match status" value="2"/>
</dbReference>
<dbReference type="SUPFAM" id="SSF49265">
    <property type="entry name" value="Fibronectin type III"/>
    <property type="match status" value="1"/>
</dbReference>
<dbReference type="InterPro" id="IPR050964">
    <property type="entry name" value="Striated_Muscle_Regulatory"/>
</dbReference>
<dbReference type="AlphaFoldDB" id="A0A182PA15"/>
<keyword evidence="1" id="KW-0677">Repeat</keyword>
<dbReference type="EnsemblMetazoa" id="AEPI003769-RA">
    <property type="protein sequence ID" value="AEPI003769-PA"/>
    <property type="gene ID" value="AEPI003769"/>
</dbReference>
<reference evidence="5" key="1">
    <citation type="submission" date="2013-03" db="EMBL/GenBank/DDBJ databases">
        <title>The Genome Sequence of Anopheles epiroticus epiroticus2.</title>
        <authorList>
            <consortium name="The Broad Institute Genomics Platform"/>
            <person name="Neafsey D.E."/>
            <person name="Howell P."/>
            <person name="Walker B."/>
            <person name="Young S.K."/>
            <person name="Zeng Q."/>
            <person name="Gargeya S."/>
            <person name="Fitzgerald M."/>
            <person name="Haas B."/>
            <person name="Abouelleil A."/>
            <person name="Allen A.W."/>
            <person name="Alvarado L."/>
            <person name="Arachchi H.M."/>
            <person name="Berlin A.M."/>
            <person name="Chapman S.B."/>
            <person name="Gainer-Dewar J."/>
            <person name="Goldberg J."/>
            <person name="Griggs A."/>
            <person name="Gujja S."/>
            <person name="Hansen M."/>
            <person name="Howarth C."/>
            <person name="Imamovic A."/>
            <person name="Ireland A."/>
            <person name="Larimer J."/>
            <person name="McCowan C."/>
            <person name="Murphy C."/>
            <person name="Pearson M."/>
            <person name="Poon T.W."/>
            <person name="Priest M."/>
            <person name="Roberts A."/>
            <person name="Saif S."/>
            <person name="Shea T."/>
            <person name="Sisk P."/>
            <person name="Sykes S."/>
            <person name="Wortman J."/>
            <person name="Nusbaum C."/>
            <person name="Birren B."/>
        </authorList>
    </citation>
    <scope>NUCLEOTIDE SEQUENCE [LARGE SCALE GENOMIC DNA]</scope>
    <source>
        <strain evidence="5">Epiroticus2</strain>
    </source>
</reference>
<dbReference type="STRING" id="199890.A0A182PA15"/>
<dbReference type="SMART" id="SM00060">
    <property type="entry name" value="FN3"/>
    <property type="match status" value="2"/>
</dbReference>
<protein>
    <submittedName>
        <fullName evidence="4">Uncharacterized protein</fullName>
    </submittedName>
</protein>
<proteinExistence type="predicted"/>
<evidence type="ECO:0000313" key="5">
    <source>
        <dbReference type="Proteomes" id="UP000075885"/>
    </source>
</evidence>
<dbReference type="Pfam" id="PF00041">
    <property type="entry name" value="fn3"/>
    <property type="match status" value="2"/>
</dbReference>
<sequence>MRYECCVMIDIENIPVVKYVAVAGRNVTISCPGVNEHSLIDTLIWKTTQTVAEYVNGSPLVNNPRITLLPGNFSLHISPTSSADTAEYTCLFNDRHSPEAIADLLVQDVPDPPGRPLVVSFTSRSVDLSWAHSQDARNAPVTNFIIETRHALTHSTVRICNIVLGRVGENGDWNQVPPIYTKSHLTTYQVTELLPFTVYSFRIIAVNELGHSTPSKESYYFVTLREAPTGKPVTTIAHNTSATSVYISWKPPPPDTILGEFLGYRITYRTRDRHPDDVKEIYIRDSTVESHEIHNLETYTQYLVSIQVFNPEGLGPPTTVLVMTDEGGKYGAEPGTMARITFYVKLLPQRDVKPWYHVCLCV</sequence>
<reference evidence="4" key="2">
    <citation type="submission" date="2020-05" db="UniProtKB">
        <authorList>
            <consortium name="EnsemblMetazoa"/>
        </authorList>
    </citation>
    <scope>IDENTIFICATION</scope>
    <source>
        <strain evidence="4">Epiroticus2</strain>
    </source>
</reference>
<dbReference type="Proteomes" id="UP000075885">
    <property type="component" value="Unassembled WGS sequence"/>
</dbReference>
<dbReference type="CDD" id="cd00063">
    <property type="entry name" value="FN3"/>
    <property type="match status" value="2"/>
</dbReference>
<evidence type="ECO:0000259" key="2">
    <source>
        <dbReference type="PROSITE" id="PS50835"/>
    </source>
</evidence>
<dbReference type="InterPro" id="IPR036179">
    <property type="entry name" value="Ig-like_dom_sf"/>
</dbReference>
<dbReference type="Pfam" id="PF00047">
    <property type="entry name" value="ig"/>
    <property type="match status" value="1"/>
</dbReference>
<feature type="domain" description="Fibronectin type-III" evidence="3">
    <location>
        <begin position="231"/>
        <end position="328"/>
    </location>
</feature>
<evidence type="ECO:0000256" key="1">
    <source>
        <dbReference type="ARBA" id="ARBA00022737"/>
    </source>
</evidence>
<dbReference type="PROSITE" id="PS50835">
    <property type="entry name" value="IG_LIKE"/>
    <property type="match status" value="1"/>
</dbReference>
<dbReference type="Gene3D" id="2.60.40.10">
    <property type="entry name" value="Immunoglobulins"/>
    <property type="match status" value="3"/>
</dbReference>
<evidence type="ECO:0000259" key="3">
    <source>
        <dbReference type="PROSITE" id="PS50853"/>
    </source>
</evidence>
<keyword evidence="5" id="KW-1185">Reference proteome</keyword>